<proteinExistence type="predicted"/>
<organism evidence="1 2">
    <name type="scientific">Stylonychia lemnae</name>
    <name type="common">Ciliate</name>
    <dbReference type="NCBI Taxonomy" id="5949"/>
    <lineage>
        <taxon>Eukaryota</taxon>
        <taxon>Sar</taxon>
        <taxon>Alveolata</taxon>
        <taxon>Ciliophora</taxon>
        <taxon>Intramacronucleata</taxon>
        <taxon>Spirotrichea</taxon>
        <taxon>Stichotrichia</taxon>
        <taxon>Sporadotrichida</taxon>
        <taxon>Oxytrichidae</taxon>
        <taxon>Stylonychinae</taxon>
        <taxon>Stylonychia</taxon>
    </lineage>
</organism>
<protein>
    <submittedName>
        <fullName evidence="1">Uncharacterized protein</fullName>
    </submittedName>
</protein>
<gene>
    <name evidence="1" type="primary">Contig17239.g18355</name>
    <name evidence="1" type="ORF">STYLEM_9923</name>
</gene>
<sequence length="257" mass="30425">MEVEYLSPTYSQYGVTNDSEHKKFFDRRILFDSKQDQSQPMSSKNQEQIFKSIGRTVFQTKKIRSLQVSPHDSPSNEQRRINSRLRQKLINQTPPLESYIRKKLGCIQETFQSRVRDQKFSSSLRRRSILPTIEMPSQAFLEQTYNKSTISRQKARVTQTGVTLKMERSTSPRQLRLNNSIKLELDNNQSLNAKRQQQLQSQFHRPYILKKHCQIRRKTIQQEDDIQIFKYKIQDQRGAHKRFSIQITTASQPECNQ</sequence>
<reference evidence="1 2" key="1">
    <citation type="submission" date="2014-06" db="EMBL/GenBank/DDBJ databases">
        <authorList>
            <person name="Swart Estienne"/>
        </authorList>
    </citation>
    <scope>NUCLEOTIDE SEQUENCE [LARGE SCALE GENOMIC DNA]</scope>
    <source>
        <strain evidence="1 2">130c</strain>
    </source>
</reference>
<accession>A0A078AHE7</accession>
<dbReference type="AlphaFoldDB" id="A0A078AHE7"/>
<dbReference type="Proteomes" id="UP000039865">
    <property type="component" value="Unassembled WGS sequence"/>
</dbReference>
<name>A0A078AHE7_STYLE</name>
<keyword evidence="2" id="KW-1185">Reference proteome</keyword>
<dbReference type="InParanoid" id="A0A078AHE7"/>
<evidence type="ECO:0000313" key="1">
    <source>
        <dbReference type="EMBL" id="CDW80917.1"/>
    </source>
</evidence>
<dbReference type="EMBL" id="CCKQ01009438">
    <property type="protein sequence ID" value="CDW80917.1"/>
    <property type="molecule type" value="Genomic_DNA"/>
</dbReference>
<evidence type="ECO:0000313" key="2">
    <source>
        <dbReference type="Proteomes" id="UP000039865"/>
    </source>
</evidence>